<accession>A0ABV1GR01</accession>
<reference evidence="1 2" key="1">
    <citation type="submission" date="2024-03" db="EMBL/GenBank/DDBJ databases">
        <title>Human intestinal bacterial collection.</title>
        <authorList>
            <person name="Pauvert C."/>
            <person name="Hitch T.C.A."/>
            <person name="Clavel T."/>
        </authorList>
    </citation>
    <scope>NUCLEOTIDE SEQUENCE [LARGE SCALE GENOMIC DNA]</scope>
    <source>
        <strain evidence="1 2">CLA-JM-H10</strain>
    </source>
</reference>
<sequence length="223" mass="26395">MKKKLIIAIMGYMVLVAGILCYAQSPCVVIKNTVMPYEKDFTMPESCKKILFQRKKIEVKYKKYADVYEAKFEISKKEAANMVNQLNSDRQRYLTAVENSKGGGDEEREQLEKTTKVYNLTRLYSYDSAISSFACDVWEQGEKNMMDKNGKIIGYYVTGTKLFAEDFEDGEDIDIVPKNFILIYKNLDDKYYICIKRWAYRDWDYTLREWEFKEKELKEENKQ</sequence>
<evidence type="ECO:0000313" key="2">
    <source>
        <dbReference type="Proteomes" id="UP001480973"/>
    </source>
</evidence>
<name>A0ABV1GR01_9FIRM</name>
<proteinExistence type="predicted"/>
<gene>
    <name evidence="1" type="ORF">WMO38_11065</name>
</gene>
<comment type="caution">
    <text evidence="1">The sequence shown here is derived from an EMBL/GenBank/DDBJ whole genome shotgun (WGS) entry which is preliminary data.</text>
</comment>
<organism evidence="1 2">
    <name type="scientific">Lachnospira intestinalis</name>
    <dbReference type="NCBI Taxonomy" id="3133158"/>
    <lineage>
        <taxon>Bacteria</taxon>
        <taxon>Bacillati</taxon>
        <taxon>Bacillota</taxon>
        <taxon>Clostridia</taxon>
        <taxon>Lachnospirales</taxon>
        <taxon>Lachnospiraceae</taxon>
        <taxon>Lachnospira</taxon>
    </lineage>
</organism>
<dbReference type="Proteomes" id="UP001480973">
    <property type="component" value="Unassembled WGS sequence"/>
</dbReference>
<protein>
    <recommendedName>
        <fullName evidence="3">DUF5104 domain-containing protein</fullName>
    </recommendedName>
</protein>
<evidence type="ECO:0008006" key="3">
    <source>
        <dbReference type="Google" id="ProtNLM"/>
    </source>
</evidence>
<evidence type="ECO:0000313" key="1">
    <source>
        <dbReference type="EMBL" id="MEQ2535656.1"/>
    </source>
</evidence>
<dbReference type="EMBL" id="JBBMES010000013">
    <property type="protein sequence ID" value="MEQ2535656.1"/>
    <property type="molecule type" value="Genomic_DNA"/>
</dbReference>
<keyword evidence="2" id="KW-1185">Reference proteome</keyword>